<evidence type="ECO:0000259" key="2">
    <source>
        <dbReference type="Pfam" id="PF23658"/>
    </source>
</evidence>
<evidence type="ECO:0000256" key="1">
    <source>
        <dbReference type="SAM" id="SignalP"/>
    </source>
</evidence>
<sequence>MQSLLVQGLVTIIAVQSILVIAAPCAEITELYKQWSLRGGQGDLVDIPGDTAYSCLRSMPFQQDLAVRFLDEYLKYLQFQSTIEILKKPPASYPSPSIDLLRGIDKIRRKVHDGRYSSQYDFDDDIKSVATGANDGHLRINLCSHNIFHFRRQLALVSISEDGTSSPVIYTYSDAKLRLTGSLHVSHLTEINGVDAVYFLEANLAIHLSLQDPDARYNHVFPSSALEFSGNFAEGAWRSNEGLWPGAASYMLKFANGTVMKVTTTAIWPMTNGPMQYADGGALFEGACIPGSTSPMAQPLQSLSYKSTISSRPKNGPIGKAAYPRPISSDKNDLVRGYYLDDPHHNSTAILQLPTFRLRGTATALDFSRAVVEFLDHATAADNKTRLIIDLSGNTGGDIVLGFNIFKILFPNESIYSATRFRATELVNLMGKIFSHVYDNKSTRLPPIDPPLIAQAAVNTSQKPAFFSWNDLYSPVNIMGANMSQLYGHFDFNLASTPDNPIFGFRVDPSLLNASSDQIDVVIPPRKTPYFSPKDIILITDGQCASTCALLATLLLKSPNIKGIRSIVFGGRPRAVAKPMQALGGVRGGQYWSLATIYRYASQAYDAALNASMAGSPILSESELARLKDLVPTDLGKFPLRFGGGQEGNEGGVNFRNAYGEGDDDTPLQFVYEPADCRLFYTAENVVRPATVWVAAARAMFGDGGLCAKERGQGLKG</sequence>
<feature type="signal peptide" evidence="1">
    <location>
        <begin position="1"/>
        <end position="22"/>
    </location>
</feature>
<organism evidence="3 4">
    <name type="scientific">Bombardia bombarda</name>
    <dbReference type="NCBI Taxonomy" id="252184"/>
    <lineage>
        <taxon>Eukaryota</taxon>
        <taxon>Fungi</taxon>
        <taxon>Dikarya</taxon>
        <taxon>Ascomycota</taxon>
        <taxon>Pezizomycotina</taxon>
        <taxon>Sordariomycetes</taxon>
        <taxon>Sordariomycetidae</taxon>
        <taxon>Sordariales</taxon>
        <taxon>Lasiosphaeriaceae</taxon>
        <taxon>Bombardia</taxon>
    </lineage>
</organism>
<accession>A0AA40BVJ8</accession>
<reference evidence="3" key="1">
    <citation type="submission" date="2023-06" db="EMBL/GenBank/DDBJ databases">
        <title>Genome-scale phylogeny and comparative genomics of the fungal order Sordariales.</title>
        <authorList>
            <consortium name="Lawrence Berkeley National Laboratory"/>
            <person name="Hensen N."/>
            <person name="Bonometti L."/>
            <person name="Westerberg I."/>
            <person name="Brannstrom I.O."/>
            <person name="Guillou S."/>
            <person name="Cros-Aarteil S."/>
            <person name="Calhoun S."/>
            <person name="Haridas S."/>
            <person name="Kuo A."/>
            <person name="Mondo S."/>
            <person name="Pangilinan J."/>
            <person name="Riley R."/>
            <person name="LaButti K."/>
            <person name="Andreopoulos B."/>
            <person name="Lipzen A."/>
            <person name="Chen C."/>
            <person name="Yanf M."/>
            <person name="Daum C."/>
            <person name="Ng V."/>
            <person name="Clum A."/>
            <person name="Steindorff A."/>
            <person name="Ohm R."/>
            <person name="Martin F."/>
            <person name="Silar P."/>
            <person name="Natvig D."/>
            <person name="Lalanne C."/>
            <person name="Gautier V."/>
            <person name="Ament-velasquez S.L."/>
            <person name="Kruys A."/>
            <person name="Hutchinson M.I."/>
            <person name="Powell A.J."/>
            <person name="Barry K."/>
            <person name="Miller A.N."/>
            <person name="Grigoriev I.V."/>
            <person name="Debuchy R."/>
            <person name="Gladieux P."/>
            <person name="Thoren M.H."/>
            <person name="Johannesson H."/>
        </authorList>
    </citation>
    <scope>NUCLEOTIDE SEQUENCE</scope>
    <source>
        <strain evidence="3">SMH3391-2</strain>
    </source>
</reference>
<feature type="domain" description="CPAF-like PDZ" evidence="2">
    <location>
        <begin position="150"/>
        <end position="269"/>
    </location>
</feature>
<evidence type="ECO:0000313" key="3">
    <source>
        <dbReference type="EMBL" id="KAK0615233.1"/>
    </source>
</evidence>
<comment type="caution">
    <text evidence="3">The sequence shown here is derived from an EMBL/GenBank/DDBJ whole genome shotgun (WGS) entry which is preliminary data.</text>
</comment>
<dbReference type="InterPro" id="IPR056186">
    <property type="entry name" value="PDZ_CPAF-rel"/>
</dbReference>
<dbReference type="Pfam" id="PF23658">
    <property type="entry name" value="PDZ_CPAF_rel"/>
    <property type="match status" value="1"/>
</dbReference>
<dbReference type="EMBL" id="JAULSR010000007">
    <property type="protein sequence ID" value="KAK0615233.1"/>
    <property type="molecule type" value="Genomic_DNA"/>
</dbReference>
<proteinExistence type="predicted"/>
<dbReference type="SUPFAM" id="SSF52096">
    <property type="entry name" value="ClpP/crotonase"/>
    <property type="match status" value="1"/>
</dbReference>
<dbReference type="Gene3D" id="3.90.226.10">
    <property type="entry name" value="2-enoyl-CoA Hydratase, Chain A, domain 1"/>
    <property type="match status" value="1"/>
</dbReference>
<dbReference type="InterPro" id="IPR029045">
    <property type="entry name" value="ClpP/crotonase-like_dom_sf"/>
</dbReference>
<dbReference type="PANTHER" id="PTHR37049">
    <property type="entry name" value="PEPTIDASE S41 FAMILY PROTEIN"/>
    <property type="match status" value="1"/>
</dbReference>
<dbReference type="PANTHER" id="PTHR37049:SF4">
    <property type="entry name" value="RHODANESE DOMAIN-CONTAINING PROTEIN"/>
    <property type="match status" value="1"/>
</dbReference>
<dbReference type="AlphaFoldDB" id="A0AA40BVJ8"/>
<name>A0AA40BVJ8_9PEZI</name>
<dbReference type="Proteomes" id="UP001174934">
    <property type="component" value="Unassembled WGS sequence"/>
</dbReference>
<protein>
    <submittedName>
        <fullName evidence="3">Peptidase S41 family protein</fullName>
    </submittedName>
</protein>
<feature type="chain" id="PRO_5041414549" evidence="1">
    <location>
        <begin position="23"/>
        <end position="717"/>
    </location>
</feature>
<keyword evidence="4" id="KW-1185">Reference proteome</keyword>
<dbReference type="InterPro" id="IPR052766">
    <property type="entry name" value="S41A_metabolite_peptidase"/>
</dbReference>
<keyword evidence="1" id="KW-0732">Signal</keyword>
<evidence type="ECO:0000313" key="4">
    <source>
        <dbReference type="Proteomes" id="UP001174934"/>
    </source>
</evidence>
<gene>
    <name evidence="3" type="ORF">B0T17DRAFT_592983</name>
</gene>